<organism evidence="1 2">
    <name type="scientific">Actinocrinis puniceicyclus</name>
    <dbReference type="NCBI Taxonomy" id="977794"/>
    <lineage>
        <taxon>Bacteria</taxon>
        <taxon>Bacillati</taxon>
        <taxon>Actinomycetota</taxon>
        <taxon>Actinomycetes</taxon>
        <taxon>Catenulisporales</taxon>
        <taxon>Actinospicaceae</taxon>
        <taxon>Actinocrinis</taxon>
    </lineage>
</organism>
<dbReference type="Gene3D" id="3.40.50.150">
    <property type="entry name" value="Vaccinia Virus protein VP39"/>
    <property type="match status" value="1"/>
</dbReference>
<reference evidence="1" key="1">
    <citation type="submission" date="2021-04" db="EMBL/GenBank/DDBJ databases">
        <title>Genome based classification of Actinospica acidithermotolerans sp. nov., an actinobacterium isolated from an Indonesian hot spring.</title>
        <authorList>
            <person name="Kusuma A.B."/>
            <person name="Putra K.E."/>
            <person name="Nafisah S."/>
            <person name="Loh J."/>
            <person name="Nouioui I."/>
            <person name="Goodfellow M."/>
        </authorList>
    </citation>
    <scope>NUCLEOTIDE SEQUENCE</scope>
    <source>
        <strain evidence="1">DSM 45618</strain>
    </source>
</reference>
<keyword evidence="1" id="KW-0489">Methyltransferase</keyword>
<dbReference type="SUPFAM" id="SSF53335">
    <property type="entry name" value="S-adenosyl-L-methionine-dependent methyltransferases"/>
    <property type="match status" value="1"/>
</dbReference>
<dbReference type="InterPro" id="IPR006764">
    <property type="entry name" value="SAM_dep_MeTrfase_SAV2177_type"/>
</dbReference>
<evidence type="ECO:0000313" key="1">
    <source>
        <dbReference type="EMBL" id="MBS2963335.1"/>
    </source>
</evidence>
<dbReference type="RefSeq" id="WP_211466939.1">
    <property type="nucleotide sequence ID" value="NZ_JAGSXH010000025.1"/>
</dbReference>
<dbReference type="PIRSF" id="PIRSF017393">
    <property type="entry name" value="MTase_SAV2177"/>
    <property type="match status" value="1"/>
</dbReference>
<name>A0A8J7WM53_9ACTN</name>
<dbReference type="GO" id="GO:0032259">
    <property type="term" value="P:methylation"/>
    <property type="evidence" value="ECO:0007669"/>
    <property type="project" value="UniProtKB-KW"/>
</dbReference>
<dbReference type="Proteomes" id="UP000677913">
    <property type="component" value="Unassembled WGS sequence"/>
</dbReference>
<keyword evidence="1" id="KW-0808">Transferase</keyword>
<accession>A0A8J7WM53</accession>
<comment type="caution">
    <text evidence="1">The sequence shown here is derived from an EMBL/GenBank/DDBJ whole genome shotgun (WGS) entry which is preliminary data.</text>
</comment>
<proteinExistence type="predicted"/>
<protein>
    <submittedName>
        <fullName evidence="1">SAM-dependent methyltransferase</fullName>
        <ecNumber evidence="1">2.1.1.-</ecNumber>
    </submittedName>
</protein>
<dbReference type="InterPro" id="IPR029063">
    <property type="entry name" value="SAM-dependent_MTases_sf"/>
</dbReference>
<dbReference type="GO" id="GO:0008168">
    <property type="term" value="F:methyltransferase activity"/>
    <property type="evidence" value="ECO:0007669"/>
    <property type="project" value="UniProtKB-KW"/>
</dbReference>
<dbReference type="CDD" id="cd02440">
    <property type="entry name" value="AdoMet_MTases"/>
    <property type="match status" value="1"/>
</dbReference>
<gene>
    <name evidence="1" type="ORF">KGA66_09785</name>
</gene>
<dbReference type="EC" id="2.1.1.-" evidence="1"/>
<keyword evidence="2" id="KW-1185">Reference proteome</keyword>
<dbReference type="EMBL" id="JAGSXH010000025">
    <property type="protein sequence ID" value="MBS2963335.1"/>
    <property type="molecule type" value="Genomic_DNA"/>
</dbReference>
<dbReference type="AlphaFoldDB" id="A0A8J7WM53"/>
<dbReference type="Pfam" id="PF04672">
    <property type="entry name" value="Methyltransf_19"/>
    <property type="match status" value="1"/>
</dbReference>
<sequence length="283" mass="31194">MTDSQSTPWHATELLTGGWQVAEIDTSVAHTARMYDYYLGGRDNYEVDRDAAEQALAIYPHIRALARENRAYLGRAVRFLAAQGIRQFLDIGTGIPSPGNTTESAREVAPDARVVYVDNDPIVMAHASALLAEHDPAHTSVVYGDLRDPRSILEDPRVRAVLDFDQPIAVLLVAVLHFIQDTERPAEIVRELMDAVVPGSYLAFSHATADGQSETAREAAQTYDRATARLILRSKAQITPFFAGLELVEPGLVALPWWQPDHEVTADPEQNWGYAAVAIKPAR</sequence>
<evidence type="ECO:0000313" key="2">
    <source>
        <dbReference type="Proteomes" id="UP000677913"/>
    </source>
</evidence>